<dbReference type="KEGG" id="rah:Rahaq_3582"/>
<accession>A0A0H3FGJ1</accession>
<protein>
    <submittedName>
        <fullName evidence="4">Acyltransferase 3</fullName>
    </submittedName>
</protein>
<dbReference type="GO" id="GO:0016747">
    <property type="term" value="F:acyltransferase activity, transferring groups other than amino-acyl groups"/>
    <property type="evidence" value="ECO:0007669"/>
    <property type="project" value="InterPro"/>
</dbReference>
<feature type="transmembrane region" description="Helical" evidence="1">
    <location>
        <begin position="36"/>
        <end position="57"/>
    </location>
</feature>
<dbReference type="eggNOG" id="COG1835">
    <property type="taxonomic scope" value="Bacteria"/>
</dbReference>
<keyword evidence="4" id="KW-0012">Acyltransferase</keyword>
<feature type="transmembrane region" description="Helical" evidence="1">
    <location>
        <begin position="251"/>
        <end position="271"/>
    </location>
</feature>
<dbReference type="RefSeq" id="WP_013576865.1">
    <property type="nucleotide sequence ID" value="NC_015061.1"/>
</dbReference>
<dbReference type="GO" id="GO:0009103">
    <property type="term" value="P:lipopolysaccharide biosynthetic process"/>
    <property type="evidence" value="ECO:0007669"/>
    <property type="project" value="TreeGrafter"/>
</dbReference>
<dbReference type="InterPro" id="IPR050879">
    <property type="entry name" value="Acyltransferase_3"/>
</dbReference>
<dbReference type="Pfam" id="PF01757">
    <property type="entry name" value="Acyl_transf_3"/>
    <property type="match status" value="1"/>
</dbReference>
<organism evidence="4 5">
    <name type="scientific">Rahnella sp. (strain Y9602)</name>
    <dbReference type="NCBI Taxonomy" id="2703885"/>
    <lineage>
        <taxon>Bacteria</taxon>
        <taxon>Pseudomonadati</taxon>
        <taxon>Pseudomonadota</taxon>
        <taxon>Gammaproteobacteria</taxon>
        <taxon>Enterobacterales</taxon>
        <taxon>Yersiniaceae</taxon>
        <taxon>Rahnella</taxon>
    </lineage>
</organism>
<dbReference type="Proteomes" id="UP000007257">
    <property type="component" value="Chromosome"/>
</dbReference>
<feature type="domain" description="Acyltransferase 3" evidence="2">
    <location>
        <begin position="12"/>
        <end position="331"/>
    </location>
</feature>
<dbReference type="PANTHER" id="PTHR23028">
    <property type="entry name" value="ACETYLTRANSFERASE"/>
    <property type="match status" value="1"/>
</dbReference>
<feature type="transmembrane region" description="Helical" evidence="1">
    <location>
        <begin position="12"/>
        <end position="30"/>
    </location>
</feature>
<gene>
    <name evidence="4" type="ordered locus">Rahaq_3582</name>
</gene>
<evidence type="ECO:0000259" key="3">
    <source>
        <dbReference type="Pfam" id="PF19040"/>
    </source>
</evidence>
<evidence type="ECO:0000313" key="4">
    <source>
        <dbReference type="EMBL" id="ADW75173.1"/>
    </source>
</evidence>
<sequence length="654" mass="73527">MIVSTSHRYRSDIDGLRALAILLVVLYHSGVTLFSGGFIGVDIFFVISGFLIGGIISKEFHNSTFSYYNFYARRIKRIAPALLTMLLLCSIFSYYFLSPLELIDFAKYSVATILSVPNIALWKGMDYFSTNSDLNPLLMTWSLGVEEQFYIFLPLIFSLCIARRIKLFTATIFITIVSFLLCLYITNIKPSPAFYLLPTRAWEMGVGVAIALKQNEIYNIGFIKKNKPLCFLIGTILVLSCSIFLDNNTLFPGFIAVLPVLGASLIIIGESRASNVFLSNKPMVYIGIVSYSWYLWHWPFLSFTRMAYNGHPPVTITLFVSTLALILSYFSYKLVEVPFRKPMKASNKKIVLIYISTVSIFITPLILSMLFGGLKYRVNNEIIVSEKNRLISISDKCLVANTQSLPDSSDCIPNKDSESVALVGDSHAAALRGGVDIYAKNNNMSVYQLTKSSCPFLVDTPRYIKRIPEHAELCNNFNKNVIKELIDNKKIKVVIMSAYWDAGISLNDTEFGYHEYKNQNSDNNITALQKGLSKTIEILRNNGKKIIIVEDVPYFKFDVVKEVINKNIPLRYRFGELIGNPPESSQFSPKTIAKMADVKSTIESMKTHGAIIFSPEKNLCNLNGCQYSMNGISIYYDQQHLNMLGGGIALKGLN</sequence>
<reference evidence="4 5" key="2">
    <citation type="journal article" date="2012" name="J. Bacteriol.">
        <title>Complete Genome Sequence of Rahnella sp. Strain Y9602, a Gammaproteobacterium Isolate from Metal- and Radionuclide-Contaminated Soil.</title>
        <authorList>
            <person name="Martinez R.J."/>
            <person name="Bruce D."/>
            <person name="Detter C."/>
            <person name="Goodwin L.A."/>
            <person name="Han J."/>
            <person name="Han C.S."/>
            <person name="Held B."/>
            <person name="Land M.L."/>
            <person name="Mikhailova N."/>
            <person name="Nolan M."/>
            <person name="Pennacchio L."/>
            <person name="Pitluck S."/>
            <person name="Tapia R."/>
            <person name="Woyke T."/>
            <person name="Sobecky P.A."/>
        </authorList>
    </citation>
    <scope>NUCLEOTIDE SEQUENCE [LARGE SCALE GENOMIC DNA]</scope>
    <source>
        <strain evidence="4 5">Y9602</strain>
    </source>
</reference>
<evidence type="ECO:0000259" key="2">
    <source>
        <dbReference type="Pfam" id="PF01757"/>
    </source>
</evidence>
<dbReference type="Pfam" id="PF19040">
    <property type="entry name" value="SGNH"/>
    <property type="match status" value="1"/>
</dbReference>
<feature type="transmembrane region" description="Helical" evidence="1">
    <location>
        <begin position="78"/>
        <end position="97"/>
    </location>
</feature>
<name>A0A0H3FGJ1_RAHSY</name>
<keyword evidence="4" id="KW-0808">Transferase</keyword>
<dbReference type="PANTHER" id="PTHR23028:SF53">
    <property type="entry name" value="ACYL_TRANSF_3 DOMAIN-CONTAINING PROTEIN"/>
    <property type="match status" value="1"/>
</dbReference>
<dbReference type="InterPro" id="IPR043968">
    <property type="entry name" value="SGNH"/>
</dbReference>
<feature type="transmembrane region" description="Helical" evidence="1">
    <location>
        <begin position="138"/>
        <end position="160"/>
    </location>
</feature>
<feature type="transmembrane region" description="Helical" evidence="1">
    <location>
        <begin position="283"/>
        <end position="301"/>
    </location>
</feature>
<dbReference type="InterPro" id="IPR002656">
    <property type="entry name" value="Acyl_transf_3_dom"/>
</dbReference>
<keyword evidence="1" id="KW-1133">Transmembrane helix</keyword>
<keyword evidence="1" id="KW-0812">Transmembrane</keyword>
<proteinExistence type="predicted"/>
<feature type="transmembrane region" description="Helical" evidence="1">
    <location>
        <begin position="313"/>
        <end position="330"/>
    </location>
</feature>
<feature type="transmembrane region" description="Helical" evidence="1">
    <location>
        <begin position="167"/>
        <end position="186"/>
    </location>
</feature>
<reference evidence="5" key="1">
    <citation type="submission" date="2011-01" db="EMBL/GenBank/DDBJ databases">
        <title>Complete sequence of chromosome of Rahnella sp. Y9602.</title>
        <authorList>
            <consortium name="US DOE Joint Genome Institute"/>
            <person name="Lucas S."/>
            <person name="Copeland A."/>
            <person name="Lapidus A."/>
            <person name="Cheng J.-F."/>
            <person name="Goodwin L."/>
            <person name="Pitluck S."/>
            <person name="Lu M."/>
            <person name="Detter J.C."/>
            <person name="Han C."/>
            <person name="Tapia R."/>
            <person name="Land M."/>
            <person name="Hauser L."/>
            <person name="Kyrpides N."/>
            <person name="Ivanova N."/>
            <person name="Ovchinnikova G."/>
            <person name="Pagani I."/>
            <person name="Sobecky P.A."/>
            <person name="Martinez R.J."/>
            <person name="Woyke T."/>
        </authorList>
    </citation>
    <scope>NUCLEOTIDE SEQUENCE [LARGE SCALE GENOMIC DNA]</scope>
    <source>
        <strain evidence="5">Y9602</strain>
    </source>
</reference>
<dbReference type="OrthoDB" id="9767863at2"/>
<evidence type="ECO:0000256" key="1">
    <source>
        <dbReference type="SAM" id="Phobius"/>
    </source>
</evidence>
<dbReference type="GO" id="GO:0016020">
    <property type="term" value="C:membrane"/>
    <property type="evidence" value="ECO:0007669"/>
    <property type="project" value="TreeGrafter"/>
</dbReference>
<dbReference type="HOGENOM" id="CLU_005679_10_2_6"/>
<feature type="domain" description="SGNH" evidence="3">
    <location>
        <begin position="397"/>
        <end position="645"/>
    </location>
</feature>
<evidence type="ECO:0000313" key="5">
    <source>
        <dbReference type="Proteomes" id="UP000007257"/>
    </source>
</evidence>
<dbReference type="EMBL" id="CP002505">
    <property type="protein sequence ID" value="ADW75173.1"/>
    <property type="molecule type" value="Genomic_DNA"/>
</dbReference>
<dbReference type="AlphaFoldDB" id="A0A0H3FGJ1"/>
<feature type="transmembrane region" description="Helical" evidence="1">
    <location>
        <begin position="351"/>
        <end position="374"/>
    </location>
</feature>
<keyword evidence="1" id="KW-0472">Membrane</keyword>